<dbReference type="AlphaFoldDB" id="A0A392PU05"/>
<protein>
    <submittedName>
        <fullName evidence="2">Uncharacterized protein</fullName>
    </submittedName>
</protein>
<feature type="compositionally biased region" description="Basic residues" evidence="1">
    <location>
        <begin position="29"/>
        <end position="39"/>
    </location>
</feature>
<evidence type="ECO:0000313" key="3">
    <source>
        <dbReference type="Proteomes" id="UP000265520"/>
    </source>
</evidence>
<evidence type="ECO:0000313" key="2">
    <source>
        <dbReference type="EMBL" id="MCI15568.1"/>
    </source>
</evidence>
<sequence>TPPKRSGKDLMSSSQQANVEELIGSKLSSTKHMKIPKKE</sequence>
<feature type="non-terminal residue" evidence="2">
    <location>
        <position position="1"/>
    </location>
</feature>
<dbReference type="Proteomes" id="UP000265520">
    <property type="component" value="Unassembled WGS sequence"/>
</dbReference>
<proteinExistence type="predicted"/>
<reference evidence="2 3" key="1">
    <citation type="journal article" date="2018" name="Front. Plant Sci.">
        <title>Red Clover (Trifolium pratense) and Zigzag Clover (T. medium) - A Picture of Genomic Similarities and Differences.</title>
        <authorList>
            <person name="Dluhosova J."/>
            <person name="Istvanek J."/>
            <person name="Nedelnik J."/>
            <person name="Repkova J."/>
        </authorList>
    </citation>
    <scope>NUCLEOTIDE SEQUENCE [LARGE SCALE GENOMIC DNA]</scope>
    <source>
        <strain evidence="3">cv. 10/8</strain>
        <tissue evidence="2">Leaf</tissue>
    </source>
</reference>
<dbReference type="EMBL" id="LXQA010097035">
    <property type="protein sequence ID" value="MCI15568.1"/>
    <property type="molecule type" value="Genomic_DNA"/>
</dbReference>
<keyword evidence="3" id="KW-1185">Reference proteome</keyword>
<comment type="caution">
    <text evidence="2">The sequence shown here is derived from an EMBL/GenBank/DDBJ whole genome shotgun (WGS) entry which is preliminary data.</text>
</comment>
<organism evidence="2 3">
    <name type="scientific">Trifolium medium</name>
    <dbReference type="NCBI Taxonomy" id="97028"/>
    <lineage>
        <taxon>Eukaryota</taxon>
        <taxon>Viridiplantae</taxon>
        <taxon>Streptophyta</taxon>
        <taxon>Embryophyta</taxon>
        <taxon>Tracheophyta</taxon>
        <taxon>Spermatophyta</taxon>
        <taxon>Magnoliopsida</taxon>
        <taxon>eudicotyledons</taxon>
        <taxon>Gunneridae</taxon>
        <taxon>Pentapetalae</taxon>
        <taxon>rosids</taxon>
        <taxon>fabids</taxon>
        <taxon>Fabales</taxon>
        <taxon>Fabaceae</taxon>
        <taxon>Papilionoideae</taxon>
        <taxon>50 kb inversion clade</taxon>
        <taxon>NPAAA clade</taxon>
        <taxon>Hologalegina</taxon>
        <taxon>IRL clade</taxon>
        <taxon>Trifolieae</taxon>
        <taxon>Trifolium</taxon>
    </lineage>
</organism>
<evidence type="ECO:0000256" key="1">
    <source>
        <dbReference type="SAM" id="MobiDB-lite"/>
    </source>
</evidence>
<feature type="region of interest" description="Disordered" evidence="1">
    <location>
        <begin position="1"/>
        <end position="39"/>
    </location>
</feature>
<accession>A0A392PU05</accession>
<name>A0A392PU05_9FABA</name>